<dbReference type="SMART" id="SM00052">
    <property type="entry name" value="EAL"/>
    <property type="match status" value="1"/>
</dbReference>
<dbReference type="STRING" id="314283.MED297_04197"/>
<gene>
    <name evidence="3" type="ORF">MED297_04197</name>
</gene>
<dbReference type="InterPro" id="IPR035919">
    <property type="entry name" value="EAL_sf"/>
</dbReference>
<dbReference type="CDD" id="cd01949">
    <property type="entry name" value="GGDEF"/>
    <property type="match status" value="1"/>
</dbReference>
<dbReference type="InterPro" id="IPR029787">
    <property type="entry name" value="Nucleotide_cyclase"/>
</dbReference>
<dbReference type="SUPFAM" id="SSF55073">
    <property type="entry name" value="Nucleotide cyclase"/>
    <property type="match status" value="1"/>
</dbReference>
<dbReference type="InterPro" id="IPR050706">
    <property type="entry name" value="Cyclic-di-GMP_PDE-like"/>
</dbReference>
<evidence type="ECO:0000313" key="4">
    <source>
        <dbReference type="Proteomes" id="UP000005953"/>
    </source>
</evidence>
<dbReference type="PANTHER" id="PTHR33121">
    <property type="entry name" value="CYCLIC DI-GMP PHOSPHODIESTERASE PDEF"/>
    <property type="match status" value="1"/>
</dbReference>
<dbReference type="Pfam" id="PF00990">
    <property type="entry name" value="GGDEF"/>
    <property type="match status" value="1"/>
</dbReference>
<dbReference type="Gene3D" id="3.20.20.450">
    <property type="entry name" value="EAL domain"/>
    <property type="match status" value="1"/>
</dbReference>
<dbReference type="NCBIfam" id="TIGR00254">
    <property type="entry name" value="GGDEF"/>
    <property type="match status" value="1"/>
</dbReference>
<evidence type="ECO:0000259" key="2">
    <source>
        <dbReference type="PROSITE" id="PS50887"/>
    </source>
</evidence>
<dbReference type="InterPro" id="IPR043128">
    <property type="entry name" value="Rev_trsase/Diguanyl_cyclase"/>
</dbReference>
<dbReference type="HOGENOM" id="CLU_000445_70_50_6"/>
<dbReference type="Proteomes" id="UP000005953">
    <property type="component" value="Unassembled WGS sequence"/>
</dbReference>
<dbReference type="EMBL" id="AAOE01000015">
    <property type="protein sequence ID" value="EAR08839.1"/>
    <property type="molecule type" value="Genomic_DNA"/>
</dbReference>
<evidence type="ECO:0000313" key="3">
    <source>
        <dbReference type="EMBL" id="EAR08839.1"/>
    </source>
</evidence>
<comment type="caution">
    <text evidence="3">The sequence shown here is derived from an EMBL/GenBank/DDBJ whole genome shotgun (WGS) entry which is preliminary data.</text>
</comment>
<dbReference type="PANTHER" id="PTHR33121:SF70">
    <property type="entry name" value="SIGNALING PROTEIN YKOW"/>
    <property type="match status" value="1"/>
</dbReference>
<dbReference type="InterPro" id="IPR000160">
    <property type="entry name" value="GGDEF_dom"/>
</dbReference>
<dbReference type="InterPro" id="IPR001633">
    <property type="entry name" value="EAL_dom"/>
</dbReference>
<feature type="domain" description="GGDEF" evidence="2">
    <location>
        <begin position="150"/>
        <end position="282"/>
    </location>
</feature>
<dbReference type="PROSITE" id="PS50887">
    <property type="entry name" value="GGDEF"/>
    <property type="match status" value="1"/>
</dbReference>
<dbReference type="AlphaFoldDB" id="A4BG44"/>
<organism evidence="3 4">
    <name type="scientific">Reinekea blandensis MED297</name>
    <dbReference type="NCBI Taxonomy" id="314283"/>
    <lineage>
        <taxon>Bacteria</taxon>
        <taxon>Pseudomonadati</taxon>
        <taxon>Pseudomonadota</taxon>
        <taxon>Gammaproteobacteria</taxon>
        <taxon>Oceanospirillales</taxon>
        <taxon>Saccharospirillaceae</taxon>
        <taxon>Reinekea</taxon>
    </lineage>
</organism>
<accession>A4BG44</accession>
<dbReference type="Gene3D" id="3.30.70.270">
    <property type="match status" value="1"/>
</dbReference>
<feature type="domain" description="EAL" evidence="1">
    <location>
        <begin position="291"/>
        <end position="547"/>
    </location>
</feature>
<keyword evidence="4" id="KW-1185">Reference proteome</keyword>
<dbReference type="PROSITE" id="PS50883">
    <property type="entry name" value="EAL"/>
    <property type="match status" value="1"/>
</dbReference>
<proteinExistence type="predicted"/>
<dbReference type="GO" id="GO:0071111">
    <property type="term" value="F:cyclic-guanylate-specific phosphodiesterase activity"/>
    <property type="evidence" value="ECO:0007669"/>
    <property type="project" value="InterPro"/>
</dbReference>
<evidence type="ECO:0000259" key="1">
    <source>
        <dbReference type="PROSITE" id="PS50883"/>
    </source>
</evidence>
<dbReference type="CDD" id="cd01948">
    <property type="entry name" value="EAL"/>
    <property type="match status" value="1"/>
</dbReference>
<dbReference type="SUPFAM" id="SSF141868">
    <property type="entry name" value="EAL domain-like"/>
    <property type="match status" value="1"/>
</dbReference>
<protein>
    <submittedName>
        <fullName evidence="3">Hypothetical 1041 kDa protein in hypE 3'region</fullName>
    </submittedName>
</protein>
<dbReference type="Pfam" id="PF00563">
    <property type="entry name" value="EAL"/>
    <property type="match status" value="1"/>
</dbReference>
<dbReference type="SMART" id="SM00267">
    <property type="entry name" value="GGDEF"/>
    <property type="match status" value="1"/>
</dbReference>
<sequence length="558" mass="63415">MSFEASYRTLVDHFAKPVVIFDQHLRVSYTNIEFQSLFHRPITSLYELADTSELHQEGSVPEFIHRTGSWQGKVTATVADAKPYCLTLMPVGDPSEVNRYAGVLDCAINDAEPSPVSEVTPLSDMLTGLPDRYAFHHELTRRIENQSVEPDFAVLYIDLDHFKDINELYGHSVGDRLLCHCARQIRTILRKEDFLARVSGDEFAAIVSWEEHYEMHFLCQRLMRFFERPVAMDGEYYQFTLSIGLAFFPEQGQTPQDLLINSEKAMFRAKQQGRAQFQLFDRQQSIEVEQSQRLAESLRRELKQCPEHFSTAYQPLYSVQSGECVGLEVLARWKSPVHGVVPPSAFIPLAESRGLINALTARQFEIIRQDLANSKGHKLFIPIIAVNVAAQQISDPVFERMLLDFARDVRTSGWQLEVELTESQLMTQIDGLHERLQNWRRRGIRIAIDDFGTGYSCLAYLHSLPVDKLKIDRQFLQAQTESRKEDQIMYAIMSMANALGIEVLAEGVETAEQLTRLKQLGCAIGQGFGLAPPQPWRNDLLAPLMPGSVKSKESTLTS</sequence>
<name>A4BG44_9GAMM</name>
<reference evidence="3 4" key="1">
    <citation type="submission" date="2006-02" db="EMBL/GenBank/DDBJ databases">
        <authorList>
            <person name="Pinhassi J."/>
            <person name="Pedros-Alio C."/>
            <person name="Ferriera S."/>
            <person name="Johnson J."/>
            <person name="Kravitz S."/>
            <person name="Halpern A."/>
            <person name="Remington K."/>
            <person name="Beeson K."/>
            <person name="Tran B."/>
            <person name="Rogers Y.-H."/>
            <person name="Friedman R."/>
            <person name="Venter J.C."/>
        </authorList>
    </citation>
    <scope>NUCLEOTIDE SEQUENCE [LARGE SCALE GENOMIC DNA]</scope>
    <source>
        <strain evidence="3 4">MED297</strain>
    </source>
</reference>